<accession>A0A6J7P8G4</accession>
<dbReference type="SUPFAM" id="SSF47789">
    <property type="entry name" value="C-terminal domain of RNA polymerase alpha subunit"/>
    <property type="match status" value="1"/>
</dbReference>
<evidence type="ECO:0000313" key="1">
    <source>
        <dbReference type="EMBL" id="CAB4936642.1"/>
    </source>
</evidence>
<gene>
    <name evidence="1" type="ORF">UFOPK3774_00377</name>
    <name evidence="2" type="ORF">UFOPK4049_00342</name>
</gene>
<organism evidence="2">
    <name type="scientific">freshwater metagenome</name>
    <dbReference type="NCBI Taxonomy" id="449393"/>
    <lineage>
        <taxon>unclassified sequences</taxon>
        <taxon>metagenomes</taxon>
        <taxon>ecological metagenomes</taxon>
    </lineage>
</organism>
<proteinExistence type="predicted"/>
<protein>
    <submittedName>
        <fullName evidence="2">Unannotated protein</fullName>
    </submittedName>
</protein>
<dbReference type="AlphaFoldDB" id="A0A6J7P8G4"/>
<reference evidence="2" key="1">
    <citation type="submission" date="2020-05" db="EMBL/GenBank/DDBJ databases">
        <authorList>
            <person name="Chiriac C."/>
            <person name="Salcher M."/>
            <person name="Ghai R."/>
            <person name="Kavagutti S V."/>
        </authorList>
    </citation>
    <scope>NUCLEOTIDE SEQUENCE</scope>
</reference>
<dbReference type="EMBL" id="CAFBNG010000048">
    <property type="protein sequence ID" value="CAB4936642.1"/>
    <property type="molecule type" value="Genomic_DNA"/>
</dbReference>
<dbReference type="EMBL" id="CAFBPB010000028">
    <property type="protein sequence ID" value="CAB4999483.1"/>
    <property type="molecule type" value="Genomic_DNA"/>
</dbReference>
<name>A0A6J7P8G4_9ZZZZ</name>
<sequence length="70" mass="7969">MESRELDANWREIGLAAPARLALVEAKLFKVSDLRKIRLSELEALHGMGKSAIARIKVIMYAKKIKFRSE</sequence>
<evidence type="ECO:0000313" key="2">
    <source>
        <dbReference type="EMBL" id="CAB4999483.1"/>
    </source>
</evidence>